<comment type="caution">
    <text evidence="5">The sequence shown here is derived from an EMBL/GenBank/DDBJ whole genome shotgun (WGS) entry which is preliminary data.</text>
</comment>
<dbReference type="GO" id="GO:0045490">
    <property type="term" value="P:pectin catabolic process"/>
    <property type="evidence" value="ECO:0007669"/>
    <property type="project" value="UniProtKB-UniPathway"/>
</dbReference>
<evidence type="ECO:0000256" key="1">
    <source>
        <dbReference type="ARBA" id="ARBA00005184"/>
    </source>
</evidence>
<evidence type="ECO:0000259" key="4">
    <source>
        <dbReference type="Pfam" id="PF01095"/>
    </source>
</evidence>
<evidence type="ECO:0000256" key="3">
    <source>
        <dbReference type="ARBA" id="ARBA00023085"/>
    </source>
</evidence>
<dbReference type="Pfam" id="PF01095">
    <property type="entry name" value="Pectinesterase"/>
    <property type="match status" value="1"/>
</dbReference>
<proteinExistence type="predicted"/>
<dbReference type="EMBL" id="DUZY01000001">
    <property type="protein sequence ID" value="DAD20561.1"/>
    <property type="molecule type" value="Genomic_DNA"/>
</dbReference>
<protein>
    <recommendedName>
        <fullName evidence="4">Pectinesterase catalytic domain-containing protein</fullName>
    </recommendedName>
</protein>
<keyword evidence="6" id="KW-1185">Reference proteome</keyword>
<dbReference type="Proteomes" id="UP000607653">
    <property type="component" value="Unassembled WGS sequence"/>
</dbReference>
<comment type="pathway">
    <text evidence="1">Glycan metabolism; pectin degradation; 2-dehydro-3-deoxy-D-gluconate from pectin: step 1/5.</text>
</comment>
<evidence type="ECO:0000313" key="6">
    <source>
        <dbReference type="Proteomes" id="UP000607653"/>
    </source>
</evidence>
<dbReference type="GO" id="GO:0030599">
    <property type="term" value="F:pectinesterase activity"/>
    <property type="evidence" value="ECO:0007669"/>
    <property type="project" value="InterPro"/>
</dbReference>
<evidence type="ECO:0000313" key="5">
    <source>
        <dbReference type="EMBL" id="DAD20561.1"/>
    </source>
</evidence>
<sequence length="155" mass="17068">MVLQNCELIARKPMNGQKNMVTAQGRTDLNQNTGTSIQKCGIIASSDLAPVKSSFPSYLGRPWKEYSRTVVMQSYIGDHIDPAGWSIWRGDFVLKTLYYGEYSNRGTGAGTSKRVSWPGYHAITNPAEARKFTVAELIQGGEWLKSAGVAYTEGL</sequence>
<dbReference type="InterPro" id="IPR012334">
    <property type="entry name" value="Pectin_lyas_fold"/>
</dbReference>
<keyword evidence="2" id="KW-0378">Hydrolase</keyword>
<keyword evidence="3" id="KW-0063">Aspartyl esterase</keyword>
<dbReference type="AlphaFoldDB" id="A0A822XMY4"/>
<dbReference type="Gene3D" id="2.160.20.10">
    <property type="entry name" value="Single-stranded right-handed beta-helix, Pectin lyase-like"/>
    <property type="match status" value="1"/>
</dbReference>
<dbReference type="PANTHER" id="PTHR31707">
    <property type="entry name" value="PECTINESTERASE"/>
    <property type="match status" value="1"/>
</dbReference>
<accession>A0A822XMY4</accession>
<dbReference type="GO" id="GO:0042545">
    <property type="term" value="P:cell wall modification"/>
    <property type="evidence" value="ECO:0007669"/>
    <property type="project" value="InterPro"/>
</dbReference>
<evidence type="ECO:0000256" key="2">
    <source>
        <dbReference type="ARBA" id="ARBA00022801"/>
    </source>
</evidence>
<reference evidence="5 6" key="1">
    <citation type="journal article" date="2020" name="Mol. Biol. Evol.">
        <title>Distinct Expression and Methylation Patterns for Genes with Different Fates following a Single Whole-Genome Duplication in Flowering Plants.</title>
        <authorList>
            <person name="Shi T."/>
            <person name="Rahmani R.S."/>
            <person name="Gugger P.F."/>
            <person name="Wang M."/>
            <person name="Li H."/>
            <person name="Zhang Y."/>
            <person name="Li Z."/>
            <person name="Wang Q."/>
            <person name="Van de Peer Y."/>
            <person name="Marchal K."/>
            <person name="Chen J."/>
        </authorList>
    </citation>
    <scope>NUCLEOTIDE SEQUENCE [LARGE SCALE GENOMIC DNA]</scope>
    <source>
        <tissue evidence="5">Leaf</tissue>
    </source>
</reference>
<gene>
    <name evidence="5" type="ORF">HUJ06_022024</name>
</gene>
<dbReference type="InterPro" id="IPR011050">
    <property type="entry name" value="Pectin_lyase_fold/virulence"/>
</dbReference>
<organism evidence="5 6">
    <name type="scientific">Nelumbo nucifera</name>
    <name type="common">Sacred lotus</name>
    <dbReference type="NCBI Taxonomy" id="4432"/>
    <lineage>
        <taxon>Eukaryota</taxon>
        <taxon>Viridiplantae</taxon>
        <taxon>Streptophyta</taxon>
        <taxon>Embryophyta</taxon>
        <taxon>Tracheophyta</taxon>
        <taxon>Spermatophyta</taxon>
        <taxon>Magnoliopsida</taxon>
        <taxon>Proteales</taxon>
        <taxon>Nelumbonaceae</taxon>
        <taxon>Nelumbo</taxon>
    </lineage>
</organism>
<dbReference type="InterPro" id="IPR000070">
    <property type="entry name" value="Pectinesterase_cat"/>
</dbReference>
<dbReference type="UniPathway" id="UPA00545">
    <property type="reaction ID" value="UER00823"/>
</dbReference>
<feature type="domain" description="Pectinesterase catalytic" evidence="4">
    <location>
        <begin position="2"/>
        <end position="140"/>
    </location>
</feature>
<name>A0A822XMY4_NELNU</name>
<dbReference type="SUPFAM" id="SSF51126">
    <property type="entry name" value="Pectin lyase-like"/>
    <property type="match status" value="1"/>
</dbReference>